<accession>A0A150J0Y6</accession>
<dbReference type="PATRIC" id="fig|1706438.3.peg.464"/>
<dbReference type="EMBL" id="LNJC01000006">
    <property type="protein sequence ID" value="KYC50902.1"/>
    <property type="molecule type" value="Genomic_DNA"/>
</dbReference>
<gene>
    <name evidence="2" type="ORF">APG10_00380</name>
    <name evidence="3" type="ORF">APG11_00484</name>
    <name evidence="4" type="ORF">APG12_00465</name>
</gene>
<evidence type="ECO:0000256" key="1">
    <source>
        <dbReference type="SAM" id="Phobius"/>
    </source>
</evidence>
<reference evidence="5 6" key="1">
    <citation type="journal article" date="2016" name="ISME J.">
        <title>Chasing the elusive Euryarchaeota class WSA2: genomes reveal a uniquely fastidious methyl-reducing methanogen.</title>
        <authorList>
            <person name="Nobu M.K."/>
            <person name="Narihiro T."/>
            <person name="Kuroda K."/>
            <person name="Mei R."/>
            <person name="Liu W.T."/>
        </authorList>
    </citation>
    <scope>NUCLEOTIDE SEQUENCE [LARGE SCALE GENOMIC DNA]</scope>
    <source>
        <strain evidence="2">B03fssc0709_Meth_Bin005</strain>
        <strain evidence="3">B15fssc0709_Meth_Bin003</strain>
        <strain evidence="4">BMIXfssc0709_Meth_Bin006</strain>
    </source>
</reference>
<dbReference type="PATRIC" id="fig|1706436.3.peg.383"/>
<evidence type="ECO:0000313" key="4">
    <source>
        <dbReference type="EMBL" id="KYC50902.1"/>
    </source>
</evidence>
<evidence type="ECO:0000313" key="3">
    <source>
        <dbReference type="EMBL" id="KYC48245.1"/>
    </source>
</evidence>
<evidence type="ECO:0008006" key="7">
    <source>
        <dbReference type="Google" id="ProtNLM"/>
    </source>
</evidence>
<keyword evidence="1" id="KW-0472">Membrane</keyword>
<feature type="transmembrane region" description="Helical" evidence="1">
    <location>
        <begin position="59"/>
        <end position="77"/>
    </location>
</feature>
<dbReference type="Pfam" id="PF01998">
    <property type="entry name" value="DUF131"/>
    <property type="match status" value="1"/>
</dbReference>
<accession>A0A150ITP1</accession>
<protein>
    <recommendedName>
        <fullName evidence="7">DUF131 domain-containing protein</fullName>
    </recommendedName>
</protein>
<dbReference type="PATRIC" id="fig|1706437.3.peg.487"/>
<dbReference type="NCBIfam" id="TIGR00304">
    <property type="entry name" value="TIGR00304 family membrane protein"/>
    <property type="match status" value="1"/>
</dbReference>
<evidence type="ECO:0000313" key="6">
    <source>
        <dbReference type="Proteomes" id="UP000092401"/>
    </source>
</evidence>
<evidence type="ECO:0000313" key="2">
    <source>
        <dbReference type="EMBL" id="KYC45970.1"/>
    </source>
</evidence>
<accession>A0A150ILT2</accession>
<proteinExistence type="predicted"/>
<dbReference type="EMBL" id="LNGF01000008">
    <property type="protein sequence ID" value="KYC48245.1"/>
    <property type="molecule type" value="Genomic_DNA"/>
</dbReference>
<dbReference type="Proteomes" id="UP000091929">
    <property type="component" value="Unassembled WGS sequence"/>
</dbReference>
<feature type="transmembrane region" description="Helical" evidence="1">
    <location>
        <begin position="6"/>
        <end position="30"/>
    </location>
</feature>
<evidence type="ECO:0000313" key="5">
    <source>
        <dbReference type="Proteomes" id="UP000091929"/>
    </source>
</evidence>
<dbReference type="EMBL" id="LNGE01000007">
    <property type="protein sequence ID" value="KYC45970.1"/>
    <property type="molecule type" value="Genomic_DNA"/>
</dbReference>
<organism evidence="3 5">
    <name type="scientific">Candidatus Methanofastidiosum methylothiophilum</name>
    <dbReference type="NCBI Taxonomy" id="1705564"/>
    <lineage>
        <taxon>Archaea</taxon>
        <taxon>Methanobacteriati</taxon>
        <taxon>Methanobacteriota</taxon>
        <taxon>Stenosarchaea group</taxon>
        <taxon>Candidatus Methanofastidiosia</taxon>
        <taxon>Candidatus Methanofastidiosales</taxon>
        <taxon>Candidatus Methanofastidiosaceae</taxon>
        <taxon>Candidatus Methanofastidiosum</taxon>
    </lineage>
</organism>
<dbReference type="InterPro" id="IPR002849">
    <property type="entry name" value="DUF131"/>
</dbReference>
<name>A0A150ITP1_9EURY</name>
<keyword evidence="1" id="KW-0812">Transmembrane</keyword>
<dbReference type="AlphaFoldDB" id="A0A150ITP1"/>
<comment type="caution">
    <text evidence="3">The sequence shown here is derived from an EMBL/GenBank/DDBJ whole genome shotgun (WGS) entry which is preliminary data.</text>
</comment>
<sequence>MYFDKLIPLGFIIVFIGIAIIISGTLLSTFRTGQHNEIETGGVILIGPIPIIFGNSKPLLLISIIGAVVLMVVYFIISRGELLR</sequence>
<dbReference type="Proteomes" id="UP000092401">
    <property type="component" value="Unassembled WGS sequence"/>
</dbReference>
<dbReference type="Proteomes" id="UP000092403">
    <property type="component" value="Unassembled WGS sequence"/>
</dbReference>
<keyword evidence="1" id="KW-1133">Transmembrane helix</keyword>